<keyword evidence="1" id="KW-0472">Membrane</keyword>
<dbReference type="EMBL" id="DVFU01000084">
    <property type="protein sequence ID" value="HIQ64961.1"/>
    <property type="molecule type" value="Genomic_DNA"/>
</dbReference>
<keyword evidence="1" id="KW-1133">Transmembrane helix</keyword>
<evidence type="ECO:0000313" key="3">
    <source>
        <dbReference type="Proteomes" id="UP000886725"/>
    </source>
</evidence>
<gene>
    <name evidence="2" type="ORF">IAC85_04395</name>
</gene>
<protein>
    <submittedName>
        <fullName evidence="2">Uncharacterized protein</fullName>
    </submittedName>
</protein>
<reference evidence="2" key="2">
    <citation type="journal article" date="2021" name="PeerJ">
        <title>Extensive microbial diversity within the chicken gut microbiome revealed by metagenomics and culture.</title>
        <authorList>
            <person name="Gilroy R."/>
            <person name="Ravi A."/>
            <person name="Getino M."/>
            <person name="Pursley I."/>
            <person name="Horton D.L."/>
            <person name="Alikhan N.F."/>
            <person name="Baker D."/>
            <person name="Gharbi K."/>
            <person name="Hall N."/>
            <person name="Watson M."/>
            <person name="Adriaenssens E.M."/>
            <person name="Foster-Nyarko E."/>
            <person name="Jarju S."/>
            <person name="Secka A."/>
            <person name="Antonio M."/>
            <person name="Oren A."/>
            <person name="Chaudhuri R.R."/>
            <person name="La Ragione R."/>
            <person name="Hildebrand F."/>
            <person name="Pallen M.J."/>
        </authorList>
    </citation>
    <scope>NUCLEOTIDE SEQUENCE</scope>
    <source>
        <strain evidence="2">CHK165-10780</strain>
    </source>
</reference>
<keyword evidence="1" id="KW-0812">Transmembrane</keyword>
<proteinExistence type="predicted"/>
<accession>A0A9D0YZA9</accession>
<dbReference type="AlphaFoldDB" id="A0A9D0YZA9"/>
<feature type="transmembrane region" description="Helical" evidence="1">
    <location>
        <begin position="6"/>
        <end position="27"/>
    </location>
</feature>
<name>A0A9D0YZA9_9FIRM</name>
<dbReference type="Proteomes" id="UP000886725">
    <property type="component" value="Unassembled WGS sequence"/>
</dbReference>
<organism evidence="2 3">
    <name type="scientific">Candidatus Faecenecus gallistercoris</name>
    <dbReference type="NCBI Taxonomy" id="2840793"/>
    <lineage>
        <taxon>Bacteria</taxon>
        <taxon>Bacillati</taxon>
        <taxon>Bacillota</taxon>
        <taxon>Bacillota incertae sedis</taxon>
        <taxon>Candidatus Faecenecus</taxon>
    </lineage>
</organism>
<evidence type="ECO:0000313" key="2">
    <source>
        <dbReference type="EMBL" id="HIQ64961.1"/>
    </source>
</evidence>
<reference evidence="2" key="1">
    <citation type="submission" date="2020-10" db="EMBL/GenBank/DDBJ databases">
        <authorList>
            <person name="Gilroy R."/>
        </authorList>
    </citation>
    <scope>NUCLEOTIDE SEQUENCE</scope>
    <source>
        <strain evidence="2">CHK165-10780</strain>
    </source>
</reference>
<comment type="caution">
    <text evidence="2">The sequence shown here is derived from an EMBL/GenBank/DDBJ whole genome shotgun (WGS) entry which is preliminary data.</text>
</comment>
<evidence type="ECO:0000256" key="1">
    <source>
        <dbReference type="SAM" id="Phobius"/>
    </source>
</evidence>
<sequence>MKNKWQYVWLFVFVIICLLSFGGSIIAENKKGPYRSSDEFLSDTVSSRAFHIDIAVVDNSKVYNHQIDVDQVSDIHTIKSTGNSTYVANYRTGDLQIGDMTFHIPMAKATDIFNLLEEAKEVTQVSDTEKDYIISQEAINNYLLETSANLINDGSYTYPLAEQDVKVQVYKDGKYLTRIFYQLQNSLSIEYQFSNYNDIEREKEIPPVDLPNPNILEETIDFSTWDFLDKFNKNDKKH</sequence>